<dbReference type="GO" id="GO:0005634">
    <property type="term" value="C:nucleus"/>
    <property type="evidence" value="ECO:0007669"/>
    <property type="project" value="UniProtKB-SubCell"/>
</dbReference>
<evidence type="ECO:0000256" key="9">
    <source>
        <dbReference type="ARBA" id="ARBA00023242"/>
    </source>
</evidence>
<comment type="similarity">
    <text evidence="1 10 11">Belongs to the HAM1 NTPase family.</text>
</comment>
<dbReference type="GO" id="GO:0000166">
    <property type="term" value="F:nucleotide binding"/>
    <property type="evidence" value="ECO:0007669"/>
    <property type="project" value="UniProtKB-KW"/>
</dbReference>
<dbReference type="NCBIfam" id="TIGR00042">
    <property type="entry name" value="RdgB/HAM1 family non-canonical purine NTP pyrophosphatase"/>
    <property type="match status" value="1"/>
</dbReference>
<keyword evidence="7 10" id="KW-0546">Nucleotide metabolism</keyword>
<dbReference type="InterPro" id="IPR027502">
    <property type="entry name" value="ITPase"/>
</dbReference>
<dbReference type="EMBL" id="JQFK01000019">
    <property type="protein sequence ID" value="KGK38451.1"/>
    <property type="molecule type" value="Genomic_DNA"/>
</dbReference>
<evidence type="ECO:0000313" key="14">
    <source>
        <dbReference type="EMBL" id="OUT21628.1"/>
    </source>
</evidence>
<evidence type="ECO:0000256" key="1">
    <source>
        <dbReference type="ARBA" id="ARBA00008023"/>
    </source>
</evidence>
<keyword evidence="2 10" id="KW-0963">Cytoplasm</keyword>
<dbReference type="GO" id="GO:0036220">
    <property type="term" value="F:ITP diphosphatase activity"/>
    <property type="evidence" value="ECO:0007669"/>
    <property type="project" value="UniProtKB-UniRule"/>
</dbReference>
<dbReference type="VEuPathDB" id="FungiDB:C5L36_0B06520"/>
<reference evidence="14 16" key="3">
    <citation type="submission" date="2017-05" db="EMBL/GenBank/DDBJ databases">
        <title>The Genome Sequence of Candida krusei Ckrusei653.</title>
        <authorList>
            <person name="Cuomo C."/>
            <person name="Forche A."/>
            <person name="Young S."/>
            <person name="Abouelleil A."/>
            <person name="Cao P."/>
            <person name="Chapman S."/>
            <person name="Cusick C."/>
            <person name="Shea T."/>
            <person name="Nusbaum C."/>
            <person name="Birren B."/>
        </authorList>
    </citation>
    <scope>NUCLEOTIDE SEQUENCE [LARGE SCALE GENOMIC DNA]</scope>
    <source>
        <strain evidence="14 16">Ckrusei653</strain>
    </source>
</reference>
<dbReference type="Proteomes" id="UP000195871">
    <property type="component" value="Unassembled WGS sequence"/>
</dbReference>
<protein>
    <recommendedName>
        <fullName evidence="10">Inosine triphosphate pyrophosphatase</fullName>
        <shortName evidence="10">ITPase</shortName>
        <shortName evidence="10">Inosine triphosphatase</shortName>
        <ecNumber evidence="10">3.6.1.66</ecNumber>
    </recommendedName>
    <alternativeName>
        <fullName evidence="10">Non-canonical purine NTP pyrophosphatase</fullName>
    </alternativeName>
    <alternativeName>
        <fullName evidence="10">Non-standard purine NTP pyrophosphatase</fullName>
    </alternativeName>
    <alternativeName>
        <fullName evidence="10">Nucleoside-triphosphate diphosphatase</fullName>
    </alternativeName>
    <alternativeName>
        <fullName evidence="10">Nucleoside-triphosphate pyrophosphatase</fullName>
        <shortName evidence="10">NTPase</shortName>
    </alternativeName>
    <alternativeName>
        <fullName evidence="10">XTP/dITP diphosphatase</fullName>
    </alternativeName>
</protein>
<evidence type="ECO:0000256" key="3">
    <source>
        <dbReference type="ARBA" id="ARBA00022723"/>
    </source>
</evidence>
<keyword evidence="6 10" id="KW-0460">Magnesium</keyword>
<feature type="binding site" evidence="10">
    <location>
        <begin position="148"/>
        <end position="151"/>
    </location>
    <ligand>
        <name>ITP</name>
        <dbReference type="ChEBI" id="CHEBI:61402"/>
    </ligand>
</feature>
<evidence type="ECO:0000256" key="10">
    <source>
        <dbReference type="HAMAP-Rule" id="MF_03148"/>
    </source>
</evidence>
<dbReference type="GO" id="GO:0009117">
    <property type="term" value="P:nucleotide metabolic process"/>
    <property type="evidence" value="ECO:0007669"/>
    <property type="project" value="UniProtKB-KW"/>
</dbReference>
<evidence type="ECO:0000313" key="13">
    <source>
        <dbReference type="EMBL" id="KGK38451.1"/>
    </source>
</evidence>
<dbReference type="GO" id="GO:0009204">
    <property type="term" value="P:deoxyribonucleoside triphosphate catabolic process"/>
    <property type="evidence" value="ECO:0007669"/>
    <property type="project" value="UniProtKB-UniRule"/>
</dbReference>
<dbReference type="GO" id="GO:0035870">
    <property type="term" value="F:dITP diphosphatase activity"/>
    <property type="evidence" value="ECO:0007669"/>
    <property type="project" value="UniProtKB-UniRule"/>
</dbReference>
<dbReference type="HAMAP" id="MF_03148">
    <property type="entry name" value="HAM1_NTPase"/>
    <property type="match status" value="1"/>
</dbReference>
<reference evidence="13" key="2">
    <citation type="submission" date="2014-08" db="EMBL/GenBank/DDBJ databases">
        <title>Exploiting Issatchenkia orientalis SD108 for Succinic Acid Production.</title>
        <authorList>
            <person name="Xiao H."/>
            <person name="Shao Z."/>
            <person name="Jiang Y."/>
            <person name="Dole S."/>
            <person name="Zhao H."/>
        </authorList>
    </citation>
    <scope>NUCLEOTIDE SEQUENCE [LARGE SCALE GENOMIC DNA]</scope>
    <source>
        <strain evidence="13">SD108</strain>
    </source>
</reference>
<reference evidence="15" key="1">
    <citation type="journal article" date="2014" name="Microb. Cell Fact.">
        <title>Exploiting Issatchenkia orientalis SD108 for succinic acid production.</title>
        <authorList>
            <person name="Xiao H."/>
            <person name="Shao Z."/>
            <person name="Jiang Y."/>
            <person name="Dole S."/>
            <person name="Zhao H."/>
        </authorList>
    </citation>
    <scope>NUCLEOTIDE SEQUENCE [LARGE SCALE GENOMIC DNA]</scope>
    <source>
        <strain evidence="15">SD108</strain>
    </source>
</reference>
<feature type="binding site" evidence="10">
    <location>
        <position position="44"/>
    </location>
    <ligand>
        <name>Mg(2+)</name>
        <dbReference type="ChEBI" id="CHEBI:18420"/>
    </ligand>
</feature>
<evidence type="ECO:0000256" key="8">
    <source>
        <dbReference type="ARBA" id="ARBA00023211"/>
    </source>
</evidence>
<evidence type="ECO:0000256" key="4">
    <source>
        <dbReference type="ARBA" id="ARBA00022741"/>
    </source>
</evidence>
<sequence>MTTITFVTGNANKLREVTQILCGDSLSSTVGDFSITNMKLDLDEIQGSVDEVTIHKTKQAAEIVKGPVLVEDTCLGYNAYNNLPGPYIKWFLKSVGLDGLVKMLDGFEDKSANAITTFGYCEGPGKDVLLFQGITTGKIVPSRGPTDFGWDSVFCPDGFDTTYAEMRGEEKNKISHRSKALAKLKEYLEGI</sequence>
<evidence type="ECO:0000256" key="6">
    <source>
        <dbReference type="ARBA" id="ARBA00022842"/>
    </source>
</evidence>
<dbReference type="InterPro" id="IPR002637">
    <property type="entry name" value="RdgB/HAM1"/>
</dbReference>
<feature type="binding site" evidence="10">
    <location>
        <position position="56"/>
    </location>
    <ligand>
        <name>ITP</name>
        <dbReference type="ChEBI" id="CHEBI:61402"/>
    </ligand>
</feature>
<evidence type="ECO:0000313" key="15">
    <source>
        <dbReference type="Proteomes" id="UP000029867"/>
    </source>
</evidence>
<keyword evidence="4 10" id="KW-0547">Nucleotide-binding</keyword>
<keyword evidence="8 10" id="KW-0464">Manganese</keyword>
<dbReference type="EMBL" id="NHMM01000005">
    <property type="protein sequence ID" value="OUT21628.1"/>
    <property type="molecule type" value="Genomic_DNA"/>
</dbReference>
<keyword evidence="17" id="KW-1185">Reference proteome</keyword>
<evidence type="ECO:0000256" key="5">
    <source>
        <dbReference type="ARBA" id="ARBA00022801"/>
    </source>
</evidence>
<feature type="binding site" evidence="10">
    <location>
        <begin position="72"/>
        <end position="73"/>
    </location>
    <ligand>
        <name>ITP</name>
        <dbReference type="ChEBI" id="CHEBI:61402"/>
    </ligand>
</feature>
<comment type="catalytic activity">
    <reaction evidence="10">
        <text>XTP + H2O = XMP + diphosphate + H(+)</text>
        <dbReference type="Rhea" id="RHEA:28610"/>
        <dbReference type="ChEBI" id="CHEBI:15377"/>
        <dbReference type="ChEBI" id="CHEBI:15378"/>
        <dbReference type="ChEBI" id="CHEBI:33019"/>
        <dbReference type="ChEBI" id="CHEBI:57464"/>
        <dbReference type="ChEBI" id="CHEBI:61314"/>
        <dbReference type="EC" id="3.6.1.66"/>
    </reaction>
</comment>
<evidence type="ECO:0000313" key="12">
    <source>
        <dbReference type="EMBL" id="AWU75407.1"/>
    </source>
</evidence>
<dbReference type="Proteomes" id="UP000029867">
    <property type="component" value="Unassembled WGS sequence"/>
</dbReference>
<dbReference type="EC" id="3.6.1.66" evidence="10"/>
<evidence type="ECO:0000313" key="17">
    <source>
        <dbReference type="Proteomes" id="UP000249293"/>
    </source>
</evidence>
<dbReference type="InterPro" id="IPR029001">
    <property type="entry name" value="ITPase-like_fam"/>
</dbReference>
<evidence type="ECO:0000256" key="2">
    <source>
        <dbReference type="ARBA" id="ARBA00022490"/>
    </source>
</evidence>
<dbReference type="PANTHER" id="PTHR11067">
    <property type="entry name" value="INOSINE TRIPHOSPHATE PYROPHOSPHATASE/HAM1 PROTEIN"/>
    <property type="match status" value="1"/>
</dbReference>
<dbReference type="OrthoDB" id="6288734at2759"/>
<dbReference type="HOGENOM" id="CLU_082080_1_1_1"/>
<dbReference type="eggNOG" id="KOG3222">
    <property type="taxonomic scope" value="Eukaryota"/>
</dbReference>
<dbReference type="PANTHER" id="PTHR11067:SF9">
    <property type="entry name" value="INOSINE TRIPHOSPHATE PYROPHOSPHATASE"/>
    <property type="match status" value="1"/>
</dbReference>
<keyword evidence="3 10" id="KW-0479">Metal-binding</keyword>
<comment type="function">
    <text evidence="10">Pyrophosphatase that hydrolyzes non-canonical purine nucleotides such as inosine triphosphate (ITP), deoxyinosine triphosphate (dITP) or xanthosine 5'-triphosphate (XTP) to their respective monophosphate derivatives. The enzyme does not distinguish between the deoxy- and ribose forms. Probably excludes non-canonical purines from RNA and DNA precursor pools, thus preventing their incorporation into RNA and DNA and avoiding chromosomal lesions.</text>
</comment>
<dbReference type="FunFam" id="3.90.950.10:FF:000009">
    <property type="entry name" value="Inosine triphosphate pyrophosphatase"/>
    <property type="match status" value="1"/>
</dbReference>
<comment type="catalytic activity">
    <reaction evidence="10">
        <text>dITP + H2O = dIMP + diphosphate + H(+)</text>
        <dbReference type="Rhea" id="RHEA:28342"/>
        <dbReference type="ChEBI" id="CHEBI:15377"/>
        <dbReference type="ChEBI" id="CHEBI:15378"/>
        <dbReference type="ChEBI" id="CHEBI:33019"/>
        <dbReference type="ChEBI" id="CHEBI:61194"/>
        <dbReference type="ChEBI" id="CHEBI:61382"/>
        <dbReference type="EC" id="3.6.1.66"/>
    </reaction>
</comment>
<keyword evidence="9 10" id="KW-0539">Nucleus</keyword>
<dbReference type="Gene3D" id="3.90.950.10">
    <property type="match status" value="1"/>
</dbReference>
<gene>
    <name evidence="10" type="primary">HAM1</name>
    <name evidence="12" type="ORF">C5L36_0B06520</name>
    <name evidence="14" type="ORF">CAS74_003749</name>
    <name evidence="13" type="ORF">JL09_g2368</name>
</gene>
<dbReference type="SUPFAM" id="SSF52972">
    <property type="entry name" value="ITPase-like"/>
    <property type="match status" value="1"/>
</dbReference>
<organism evidence="13 15">
    <name type="scientific">Pichia kudriavzevii</name>
    <name type="common">Yeast</name>
    <name type="synonym">Issatchenkia orientalis</name>
    <dbReference type="NCBI Taxonomy" id="4909"/>
    <lineage>
        <taxon>Eukaryota</taxon>
        <taxon>Fungi</taxon>
        <taxon>Dikarya</taxon>
        <taxon>Ascomycota</taxon>
        <taxon>Saccharomycotina</taxon>
        <taxon>Pichiomycetes</taxon>
        <taxon>Pichiales</taxon>
        <taxon>Pichiaceae</taxon>
        <taxon>Pichia</taxon>
    </lineage>
</organism>
<comment type="cofactor">
    <cofactor evidence="10">
        <name>Mg(2+)</name>
        <dbReference type="ChEBI" id="CHEBI:18420"/>
    </cofactor>
    <cofactor evidence="10">
        <name>Mn(2+)</name>
        <dbReference type="ChEBI" id="CHEBI:29035"/>
    </cofactor>
    <text evidence="10">Binds 1 divalent metal cation per subunit; can use either Mg(2+) or Mn(2+).</text>
</comment>
<dbReference type="Proteomes" id="UP000249293">
    <property type="component" value="Chromosome 2"/>
</dbReference>
<dbReference type="EMBL" id="CP028774">
    <property type="protein sequence ID" value="AWU75407.1"/>
    <property type="molecule type" value="Genomic_DNA"/>
</dbReference>
<comment type="catalytic activity">
    <reaction evidence="10">
        <text>ITP + H2O = IMP + diphosphate + H(+)</text>
        <dbReference type="Rhea" id="RHEA:29399"/>
        <dbReference type="ChEBI" id="CHEBI:15377"/>
        <dbReference type="ChEBI" id="CHEBI:15378"/>
        <dbReference type="ChEBI" id="CHEBI:33019"/>
        <dbReference type="ChEBI" id="CHEBI:58053"/>
        <dbReference type="ChEBI" id="CHEBI:61402"/>
        <dbReference type="EC" id="3.6.1.66"/>
    </reaction>
</comment>
<dbReference type="GO" id="GO:0036222">
    <property type="term" value="F:XTP diphosphatase activity"/>
    <property type="evidence" value="ECO:0007669"/>
    <property type="project" value="UniProtKB-UniRule"/>
</dbReference>
<feature type="binding site" evidence="10">
    <location>
        <position position="171"/>
    </location>
    <ligand>
        <name>ITP</name>
        <dbReference type="ChEBI" id="CHEBI:61402"/>
    </ligand>
</feature>
<reference evidence="12 17" key="4">
    <citation type="submission" date="2018-06" db="EMBL/GenBank/DDBJ databases">
        <title>Population genomics shows no distinction between pathogenic Candida krusei and environmental Pichia kudriavzevii: One species, four names.</title>
        <authorList>
            <person name="Douglass A.P."/>
            <person name="Offei B."/>
            <person name="Braun-Galleani S."/>
            <person name="Coughlan A.Y."/>
            <person name="Martos A."/>
            <person name="Ortiz-Merino R.A."/>
            <person name="Byrne K.P."/>
            <person name="Wolfe K.H."/>
        </authorList>
    </citation>
    <scope>NUCLEOTIDE SEQUENCE [LARGE SCALE GENOMIC DNA]</scope>
    <source>
        <strain evidence="12 17">CBS573</strain>
    </source>
</reference>
<dbReference type="GO" id="GO:0005737">
    <property type="term" value="C:cytoplasm"/>
    <property type="evidence" value="ECO:0007669"/>
    <property type="project" value="UniProtKB-SubCell"/>
</dbReference>
<dbReference type="STRING" id="4909.A0A099P338"/>
<feature type="binding site" evidence="10">
    <location>
        <begin position="176"/>
        <end position="177"/>
    </location>
    <ligand>
        <name>ITP</name>
        <dbReference type="ChEBI" id="CHEBI:61402"/>
    </ligand>
</feature>
<evidence type="ECO:0000256" key="7">
    <source>
        <dbReference type="ARBA" id="ARBA00023080"/>
    </source>
</evidence>
<dbReference type="AlphaFoldDB" id="A0A099P338"/>
<dbReference type="CDD" id="cd00515">
    <property type="entry name" value="HAM1"/>
    <property type="match status" value="1"/>
</dbReference>
<feature type="binding site" evidence="10">
    <location>
        <begin position="8"/>
        <end position="13"/>
    </location>
    <ligand>
        <name>ITP</name>
        <dbReference type="ChEBI" id="CHEBI:61402"/>
    </ligand>
</feature>
<dbReference type="GO" id="GO:0046872">
    <property type="term" value="F:metal ion binding"/>
    <property type="evidence" value="ECO:0007669"/>
    <property type="project" value="UniProtKB-KW"/>
</dbReference>
<accession>A0A099P338</accession>
<evidence type="ECO:0000313" key="16">
    <source>
        <dbReference type="Proteomes" id="UP000195871"/>
    </source>
</evidence>
<proteinExistence type="inferred from homology"/>
<evidence type="ECO:0000256" key="11">
    <source>
        <dbReference type="RuleBase" id="RU003781"/>
    </source>
</evidence>
<dbReference type="Pfam" id="PF01725">
    <property type="entry name" value="Ham1p_like"/>
    <property type="match status" value="1"/>
</dbReference>
<comment type="subcellular location">
    <subcellularLocation>
        <location evidence="10">Cytoplasm</location>
    </subcellularLocation>
    <subcellularLocation>
        <location evidence="10">Nucleus</location>
    </subcellularLocation>
</comment>
<keyword evidence="5 10" id="KW-0378">Hydrolase</keyword>
<feature type="binding site" evidence="10">
    <location>
        <position position="72"/>
    </location>
    <ligand>
        <name>Mg(2+)</name>
        <dbReference type="ChEBI" id="CHEBI:18420"/>
    </ligand>
</feature>
<name>A0A099P338_PICKU</name>
<comment type="subunit">
    <text evidence="10">Homodimer.</text>
</comment>